<evidence type="ECO:0000256" key="2">
    <source>
        <dbReference type="ARBA" id="ARBA00021572"/>
    </source>
</evidence>
<dbReference type="InterPro" id="IPR000335">
    <property type="entry name" value="Bleomycin-R"/>
</dbReference>
<dbReference type="Pfam" id="PF00903">
    <property type="entry name" value="Glyoxalase"/>
    <property type="match status" value="1"/>
</dbReference>
<protein>
    <recommendedName>
        <fullName evidence="2">Bleomycin resistance protein</fullName>
    </recommendedName>
</protein>
<evidence type="ECO:0000313" key="5">
    <source>
        <dbReference type="Proteomes" id="UP000281028"/>
    </source>
</evidence>
<evidence type="ECO:0000313" key="4">
    <source>
        <dbReference type="EMBL" id="NSL86960.1"/>
    </source>
</evidence>
<proteinExistence type="inferred from homology"/>
<accession>A0A3S1DTM7</accession>
<comment type="similarity">
    <text evidence="1">Belongs to the bleomycin resistance protein family.</text>
</comment>
<dbReference type="EMBL" id="RIAR02000001">
    <property type="protein sequence ID" value="NSL86960.1"/>
    <property type="molecule type" value="Genomic_DNA"/>
</dbReference>
<dbReference type="Gene3D" id="3.10.180.10">
    <property type="entry name" value="2,3-Dihydroxybiphenyl 1,2-Dioxygenase, domain 1"/>
    <property type="match status" value="1"/>
</dbReference>
<dbReference type="InterPro" id="IPR029068">
    <property type="entry name" value="Glyas_Bleomycin-R_OHBP_Dase"/>
</dbReference>
<dbReference type="OrthoDB" id="9798201at2"/>
<keyword evidence="3" id="KW-0046">Antibiotic resistance</keyword>
<evidence type="ECO:0000256" key="1">
    <source>
        <dbReference type="ARBA" id="ARBA00011051"/>
    </source>
</evidence>
<dbReference type="InterPro" id="IPR037523">
    <property type="entry name" value="VOC_core"/>
</dbReference>
<dbReference type="SUPFAM" id="SSF54593">
    <property type="entry name" value="Glyoxalase/Bleomycin resistance protein/Dihydroxybiphenyl dioxygenase"/>
    <property type="match status" value="1"/>
</dbReference>
<dbReference type="PROSITE" id="PS51819">
    <property type="entry name" value="VOC"/>
    <property type="match status" value="1"/>
</dbReference>
<comment type="caution">
    <text evidence="4">The sequence shown here is derived from an EMBL/GenBank/DDBJ whole genome shotgun (WGS) entry which is preliminary data.</text>
</comment>
<organism evidence="4 5">
    <name type="scientific">Chitinophaga solisilvae</name>
    <dbReference type="NCBI Taxonomy" id="1233460"/>
    <lineage>
        <taxon>Bacteria</taxon>
        <taxon>Pseudomonadati</taxon>
        <taxon>Bacteroidota</taxon>
        <taxon>Chitinophagia</taxon>
        <taxon>Chitinophagales</taxon>
        <taxon>Chitinophagaceae</taxon>
        <taxon>Chitinophaga</taxon>
    </lineage>
</organism>
<evidence type="ECO:0000256" key="3">
    <source>
        <dbReference type="ARBA" id="ARBA00023251"/>
    </source>
</evidence>
<name>A0A3S1DTM7_9BACT</name>
<dbReference type="GO" id="GO:0046677">
    <property type="term" value="P:response to antibiotic"/>
    <property type="evidence" value="ECO:0007669"/>
    <property type="project" value="UniProtKB-KW"/>
</dbReference>
<dbReference type="Proteomes" id="UP000281028">
    <property type="component" value="Unassembled WGS sequence"/>
</dbReference>
<gene>
    <name evidence="4" type="ORF">ECE50_008975</name>
</gene>
<keyword evidence="5" id="KW-1185">Reference proteome</keyword>
<reference evidence="4" key="1">
    <citation type="submission" date="2020-05" db="EMBL/GenBank/DDBJ databases">
        <title>Chitinophaga laudate sp. nov., isolated from a tropical peat swamp.</title>
        <authorList>
            <person name="Goh C.B.S."/>
            <person name="Lee M.S."/>
            <person name="Parimannan S."/>
            <person name="Pasbakhsh P."/>
            <person name="Yule C.M."/>
            <person name="Rajandas H."/>
            <person name="Loke S."/>
            <person name="Croft L."/>
            <person name="Tan J.B.L."/>
        </authorList>
    </citation>
    <scope>NUCLEOTIDE SEQUENCE</scope>
    <source>
        <strain evidence="4">Mgbs1</strain>
    </source>
</reference>
<sequence length="217" mass="24323">MTSFSPPKTAYSQVFPTLRVSDINTAVDFYTRQLGFTLRFTWGDPLHYAGVNLGDTTLHLAKDSPFISGTSEVNFIIDNADDLYAFHLASGVEIVTPPADAPYGIRDYKVRDPFGNFLGFGHYIYTQGPPLPIERTDVPVRLEKRLAALLEDLAAHKHMTLSSCLEETLLHTFERIGDNVASPHTIATLNYIQELKKKHGIDYDVHASYRFTEQADS</sequence>
<dbReference type="CDD" id="cd08349">
    <property type="entry name" value="BLMA_like"/>
    <property type="match status" value="1"/>
</dbReference>
<dbReference type="AlphaFoldDB" id="A0A3S1DTM7"/>
<dbReference type="InterPro" id="IPR004360">
    <property type="entry name" value="Glyas_Fos-R_dOase_dom"/>
</dbReference>